<organism evidence="2 3">
    <name type="scientific">Leucobacter chromiireducens subsp. chromiireducens</name>
    <dbReference type="NCBI Taxonomy" id="660067"/>
    <lineage>
        <taxon>Bacteria</taxon>
        <taxon>Bacillati</taxon>
        <taxon>Actinomycetota</taxon>
        <taxon>Actinomycetes</taxon>
        <taxon>Micrococcales</taxon>
        <taxon>Microbacteriaceae</taxon>
        <taxon>Leucobacter</taxon>
    </lineage>
</organism>
<dbReference type="EMBL" id="QYAD01000003">
    <property type="protein sequence ID" value="MBL3690406.1"/>
    <property type="molecule type" value="Genomic_DNA"/>
</dbReference>
<dbReference type="Proteomes" id="UP001646141">
    <property type="component" value="Unassembled WGS sequence"/>
</dbReference>
<comment type="caution">
    <text evidence="2">The sequence shown here is derived from an EMBL/GenBank/DDBJ whole genome shotgun (WGS) entry which is preliminary data.</text>
</comment>
<accession>A0ABS1SQF5</accession>
<dbReference type="InterPro" id="IPR011059">
    <property type="entry name" value="Metal-dep_hydrolase_composite"/>
</dbReference>
<evidence type="ECO:0000313" key="2">
    <source>
        <dbReference type="EMBL" id="MBL3690406.1"/>
    </source>
</evidence>
<keyword evidence="3" id="KW-1185">Reference proteome</keyword>
<gene>
    <name evidence="2" type="ORF">D3226_10615</name>
</gene>
<dbReference type="Pfam" id="PF07969">
    <property type="entry name" value="Amidohydro_3"/>
    <property type="match status" value="1"/>
</dbReference>
<dbReference type="Gene3D" id="3.20.20.140">
    <property type="entry name" value="Metal-dependent hydrolases"/>
    <property type="match status" value="1"/>
</dbReference>
<sequence length="496" mass="52404">MISQLRSVRFLGQDAPVDVALEHGRIVGVTPAGTTAEAPAGIDADGRYLTSGLWDEHVHFGQWAQQSSRFDLGATESAAEALELLATGLRADEAARAAADVSSAPEFVAVRARAGAWTTGITRAALDALAGERPLVVISADLHGIWLNSAALAARGLPVEGDGHIVEDECFALLREIDSLAPTELDELVARAGRAAAARGVVGIVDLEMRWCIDDWLRREAAGFDLLRVEAGIYPNQLERAIDAGYRSGDALGSAGRLTVGPLKMITDGSLGTGTAWCCDPYPSGDHGRSLVAADELLAMMRRATAAGLGLTLHAIGDRAVAQVLDAYEALGRGGRMEHAQLLRTADIARFAELGITASVQPEHLVDDREATELQWPGRAERTFPLASLHATGAHLVFGSDAPVAALDPWRWIQAAVTRARPGETPWTPAERLPATVALAASMRGALRPAVGDPADLVLLDTDPLRSDPDLLSETHVAATLLGGTLTHRAPELAQR</sequence>
<feature type="domain" description="Amidohydrolase 3" evidence="1">
    <location>
        <begin position="42"/>
        <end position="486"/>
    </location>
</feature>
<name>A0ABS1SQF5_9MICO</name>
<dbReference type="Gene3D" id="3.10.310.70">
    <property type="match status" value="1"/>
</dbReference>
<dbReference type="Gene3D" id="2.30.40.10">
    <property type="entry name" value="Urease, subunit C, domain 1"/>
    <property type="match status" value="1"/>
</dbReference>
<evidence type="ECO:0000313" key="3">
    <source>
        <dbReference type="Proteomes" id="UP001646141"/>
    </source>
</evidence>
<dbReference type="InterPro" id="IPR013108">
    <property type="entry name" value="Amidohydro_3"/>
</dbReference>
<proteinExistence type="predicted"/>
<dbReference type="PANTHER" id="PTHR22642">
    <property type="entry name" value="IMIDAZOLONEPROPIONASE"/>
    <property type="match status" value="1"/>
</dbReference>
<protein>
    <submittedName>
        <fullName evidence="2">Amidohydrolase</fullName>
    </submittedName>
</protein>
<dbReference type="RefSeq" id="WP_202382501.1">
    <property type="nucleotide sequence ID" value="NZ_BAAAMA010000001.1"/>
</dbReference>
<dbReference type="PANTHER" id="PTHR22642:SF2">
    <property type="entry name" value="PROTEIN LONG AFTER FAR-RED 3"/>
    <property type="match status" value="1"/>
</dbReference>
<evidence type="ECO:0000259" key="1">
    <source>
        <dbReference type="Pfam" id="PF07969"/>
    </source>
</evidence>
<dbReference type="SUPFAM" id="SSF51338">
    <property type="entry name" value="Composite domain of metallo-dependent hydrolases"/>
    <property type="match status" value="1"/>
</dbReference>
<dbReference type="InterPro" id="IPR032466">
    <property type="entry name" value="Metal_Hydrolase"/>
</dbReference>
<dbReference type="SUPFAM" id="SSF51556">
    <property type="entry name" value="Metallo-dependent hydrolases"/>
    <property type="match status" value="1"/>
</dbReference>
<reference evidence="2 3" key="1">
    <citation type="submission" date="2018-09" db="EMBL/GenBank/DDBJ databases">
        <title>Comparative genomics of Leucobacter spp.</title>
        <authorList>
            <person name="Reis A.C."/>
            <person name="Kolvenbach B.A."/>
            <person name="Corvini P.F.X."/>
            <person name="Nunes O.C."/>
        </authorList>
    </citation>
    <scope>NUCLEOTIDE SEQUENCE [LARGE SCALE GENOMIC DNA]</scope>
    <source>
        <strain evidence="2 3">L-1</strain>
    </source>
</reference>